<dbReference type="InterPro" id="IPR036390">
    <property type="entry name" value="WH_DNA-bd_sf"/>
</dbReference>
<name>A0A1G7YDA2_9HYPH</name>
<dbReference type="OrthoDB" id="121143at2"/>
<dbReference type="Proteomes" id="UP000199495">
    <property type="component" value="Unassembled WGS sequence"/>
</dbReference>
<reference evidence="1 2" key="1">
    <citation type="submission" date="2016-10" db="EMBL/GenBank/DDBJ databases">
        <authorList>
            <person name="de Groot N.N."/>
        </authorList>
    </citation>
    <scope>NUCLEOTIDE SEQUENCE [LARGE SCALE GENOMIC DNA]</scope>
    <source>
        <strain evidence="1 2">CGMCC 1.10267</strain>
    </source>
</reference>
<keyword evidence="2" id="KW-1185">Reference proteome</keyword>
<organism evidence="1 2">
    <name type="scientific">Pelagibacterium luteolum</name>
    <dbReference type="NCBI Taxonomy" id="440168"/>
    <lineage>
        <taxon>Bacteria</taxon>
        <taxon>Pseudomonadati</taxon>
        <taxon>Pseudomonadota</taxon>
        <taxon>Alphaproteobacteria</taxon>
        <taxon>Hyphomicrobiales</taxon>
        <taxon>Devosiaceae</taxon>
        <taxon>Pelagibacterium</taxon>
    </lineage>
</organism>
<sequence>MLIKLEVLEKIKSGEITLQYRRWQRRTVKSGGTLKTRLGVLQIGEITPVAANAVTNADARRAGFADTAEFLAWLDTMKPGDLDRIEVSYKGEDPREALGGDTQLGDDMVKHLKVELLKIDRPVGTGWSVKVLRLIAEQEGVAASVLADALGQEKSAFKSRARELVALGLLISGDIGYRLSPRGSALLAKV</sequence>
<dbReference type="SUPFAM" id="SSF46785">
    <property type="entry name" value="Winged helix' DNA-binding domain"/>
    <property type="match status" value="1"/>
</dbReference>
<evidence type="ECO:0000313" key="1">
    <source>
        <dbReference type="EMBL" id="SDG94538.1"/>
    </source>
</evidence>
<evidence type="ECO:0000313" key="2">
    <source>
        <dbReference type="Proteomes" id="UP000199495"/>
    </source>
</evidence>
<gene>
    <name evidence="1" type="ORF">SAMN04487974_11371</name>
</gene>
<evidence type="ECO:0008006" key="3">
    <source>
        <dbReference type="Google" id="ProtNLM"/>
    </source>
</evidence>
<dbReference type="STRING" id="440168.SAMN04487974_11371"/>
<proteinExistence type="predicted"/>
<dbReference type="AlphaFoldDB" id="A0A1G7YDA2"/>
<dbReference type="RefSeq" id="WP_090597827.1">
    <property type="nucleotide sequence ID" value="NZ_FNCS01000013.1"/>
</dbReference>
<accession>A0A1G7YDA2</accession>
<protein>
    <recommendedName>
        <fullName evidence="3">ASCH domain-containing protein</fullName>
    </recommendedName>
</protein>
<dbReference type="EMBL" id="FNCS01000013">
    <property type="protein sequence ID" value="SDG94538.1"/>
    <property type="molecule type" value="Genomic_DNA"/>
</dbReference>